<dbReference type="GO" id="GO:0004252">
    <property type="term" value="F:serine-type endopeptidase activity"/>
    <property type="evidence" value="ECO:0007669"/>
    <property type="project" value="InterPro"/>
</dbReference>
<feature type="signal peptide" evidence="4">
    <location>
        <begin position="1"/>
        <end position="31"/>
    </location>
</feature>
<dbReference type="InterPro" id="IPR000209">
    <property type="entry name" value="Peptidase_S8/S53_dom"/>
</dbReference>
<protein>
    <submittedName>
        <fullName evidence="6">Subtilase family protein</fullName>
    </submittedName>
</protein>
<dbReference type="PROSITE" id="PS51695">
    <property type="entry name" value="SEDOLISIN"/>
    <property type="match status" value="1"/>
</dbReference>
<dbReference type="SUPFAM" id="SSF52743">
    <property type="entry name" value="Subtilisin-like"/>
    <property type="match status" value="1"/>
</dbReference>
<keyword evidence="7" id="KW-1185">Reference proteome</keyword>
<dbReference type="OrthoDB" id="3480681at2"/>
<dbReference type="InterPro" id="IPR036852">
    <property type="entry name" value="Peptidase_S8/S53_dom_sf"/>
</dbReference>
<organism evidence="6 7">
    <name type="scientific">Ferrithrix thermotolerans DSM 19514</name>
    <dbReference type="NCBI Taxonomy" id="1121881"/>
    <lineage>
        <taxon>Bacteria</taxon>
        <taxon>Bacillati</taxon>
        <taxon>Actinomycetota</taxon>
        <taxon>Acidimicrobiia</taxon>
        <taxon>Acidimicrobiales</taxon>
        <taxon>Acidimicrobiaceae</taxon>
        <taxon>Ferrithrix</taxon>
    </lineage>
</organism>
<dbReference type="InterPro" id="IPR050819">
    <property type="entry name" value="Tripeptidyl-peptidase_I"/>
</dbReference>
<evidence type="ECO:0000313" key="7">
    <source>
        <dbReference type="Proteomes" id="UP000184295"/>
    </source>
</evidence>
<dbReference type="PROSITE" id="PS00138">
    <property type="entry name" value="SUBTILASE_SER"/>
    <property type="match status" value="1"/>
</dbReference>
<feature type="chain" id="PRO_5013132816" evidence="4">
    <location>
        <begin position="32"/>
        <end position="474"/>
    </location>
</feature>
<dbReference type="Pfam" id="PF00082">
    <property type="entry name" value="Peptidase_S8"/>
    <property type="match status" value="1"/>
</dbReference>
<sequence length="474" mass="49985">MSSQRVLAKKGLAGLGALALAAGFSMSTASAASLTHVNPGSETTSAKKASLVPLLQVGPVINSSPGQAPPSNSYCLAHFQIACYGPSDMANEYNFTGAYAQGYKGQGQSIVIFDSYGSPTIQKDLTIFDAAYHLPPPPAFNIYEPEGKVVLHYNGLATPAFHHPKQVANQIGWAYETTLDVEYAHAMAPDATIDLVLVPVAETYGVHGMWNMENAQRWAMDNHIGNIWSNSWATAEQTFTRTNQLMQLNKLYQQASEAGISSFFAAGDTGAANTNAQGVYYPYPTVNYPSSSQYVISVGGTEIPSTPEAITTYTPESVWNDGFGAGGGGYSAFFPEPAFQQSAGLINPNLMRGLPDVSYNAAVLSAVLIYESFDPIAGAGWVPIGGTSAATPQWAAVDAVAQSALGNLGYIAPTLYRIYENPALYAQAFHDITSGNNSFAGITGYNASTGWDPASGLGTPNVAGLIQAIRALQP</sequence>
<dbReference type="RefSeq" id="WP_072792081.1">
    <property type="nucleotide sequence ID" value="NZ_FQUL01000039.1"/>
</dbReference>
<keyword evidence="1" id="KW-0645">Protease</keyword>
<dbReference type="PANTHER" id="PTHR14218:SF15">
    <property type="entry name" value="TRIPEPTIDYL-PEPTIDASE 1"/>
    <property type="match status" value="1"/>
</dbReference>
<dbReference type="GO" id="GO:0008240">
    <property type="term" value="F:tripeptidyl-peptidase activity"/>
    <property type="evidence" value="ECO:0007669"/>
    <property type="project" value="TreeGrafter"/>
</dbReference>
<evidence type="ECO:0000259" key="5">
    <source>
        <dbReference type="PROSITE" id="PS51695"/>
    </source>
</evidence>
<gene>
    <name evidence="6" type="ORF">SAMN02745225_02028</name>
</gene>
<proteinExistence type="predicted"/>
<dbReference type="STRING" id="1121881.SAMN02745225_02028"/>
<name>A0A1M4XHZ8_9ACTN</name>
<evidence type="ECO:0000256" key="3">
    <source>
        <dbReference type="ARBA" id="ARBA00022825"/>
    </source>
</evidence>
<evidence type="ECO:0000256" key="1">
    <source>
        <dbReference type="ARBA" id="ARBA00022670"/>
    </source>
</evidence>
<dbReference type="CDD" id="cd04056">
    <property type="entry name" value="Peptidases_S53"/>
    <property type="match status" value="1"/>
</dbReference>
<dbReference type="PANTHER" id="PTHR14218">
    <property type="entry name" value="PROTEASE S8 TRIPEPTIDYL PEPTIDASE I CLN2"/>
    <property type="match status" value="1"/>
</dbReference>
<reference evidence="7" key="1">
    <citation type="submission" date="2016-11" db="EMBL/GenBank/DDBJ databases">
        <authorList>
            <person name="Varghese N."/>
            <person name="Submissions S."/>
        </authorList>
    </citation>
    <scope>NUCLEOTIDE SEQUENCE [LARGE SCALE GENOMIC DNA]</scope>
    <source>
        <strain evidence="7">DSM 19514</strain>
    </source>
</reference>
<evidence type="ECO:0000256" key="4">
    <source>
        <dbReference type="SAM" id="SignalP"/>
    </source>
</evidence>
<dbReference type="InterPro" id="IPR023828">
    <property type="entry name" value="Peptidase_S8_Ser-AS"/>
</dbReference>
<dbReference type="EMBL" id="FQUL01000039">
    <property type="protein sequence ID" value="SHE93031.1"/>
    <property type="molecule type" value="Genomic_DNA"/>
</dbReference>
<dbReference type="InterPro" id="IPR030400">
    <property type="entry name" value="Sedolisin_dom"/>
</dbReference>
<feature type="domain" description="Peptidase S53" evidence="5">
    <location>
        <begin position="83"/>
        <end position="472"/>
    </location>
</feature>
<keyword evidence="2" id="KW-0378">Hydrolase</keyword>
<dbReference type="Proteomes" id="UP000184295">
    <property type="component" value="Unassembled WGS sequence"/>
</dbReference>
<evidence type="ECO:0000313" key="6">
    <source>
        <dbReference type="EMBL" id="SHE93031.1"/>
    </source>
</evidence>
<accession>A0A1M4XHZ8</accession>
<keyword evidence="3" id="KW-0720">Serine protease</keyword>
<keyword evidence="4" id="KW-0732">Signal</keyword>
<evidence type="ECO:0000256" key="2">
    <source>
        <dbReference type="ARBA" id="ARBA00022801"/>
    </source>
</evidence>
<dbReference type="Gene3D" id="3.40.50.200">
    <property type="entry name" value="Peptidase S8/S53 domain"/>
    <property type="match status" value="1"/>
</dbReference>
<dbReference type="GO" id="GO:0006508">
    <property type="term" value="P:proteolysis"/>
    <property type="evidence" value="ECO:0007669"/>
    <property type="project" value="UniProtKB-KW"/>
</dbReference>
<dbReference type="AlphaFoldDB" id="A0A1M4XHZ8"/>